<feature type="region of interest" description="Disordered" evidence="1">
    <location>
        <begin position="1"/>
        <end position="52"/>
    </location>
</feature>
<protein>
    <submittedName>
        <fullName evidence="2">Uncharacterized protein</fullName>
    </submittedName>
</protein>
<feature type="compositionally biased region" description="Low complexity" evidence="1">
    <location>
        <begin position="343"/>
        <end position="360"/>
    </location>
</feature>
<evidence type="ECO:0000256" key="1">
    <source>
        <dbReference type="SAM" id="MobiDB-lite"/>
    </source>
</evidence>
<evidence type="ECO:0000313" key="2">
    <source>
        <dbReference type="EMBL" id="KAH0562557.1"/>
    </source>
</evidence>
<proteinExistence type="predicted"/>
<sequence>MGLPMWGLVSEKENSAPNRSEECPQHFTTGFRVPRITSSSSRQTTNGTSPEPVIVSRITVGRRNPIVVSSQSINPLPPAASHGNGRAAGGHEVAGLRGNRRNNDERDEQMLSLEEFLAETSRATARRVEMEEEDAGHGGPISEQAMTSVGSAEDLGVIDSGTPNTRVRTNSRQWQTSAAASINSRRQLARGAARSPPPPAMIRSNAEAAAMANWNNFARQAGHIQETHAQVQTPLQLAVAGGPNGFFDVVRRIRDIGALQDTLLEPGVREPDLIPARDTEPRHVRLSEAQRLSRLRAFQSRLDLISSEFELLRANRMELSRLERDAVNTLQSLSVTAQPGPNSMASMAASATPRTASSPPSVLLHMSQIEQAARIRRDLERIDEETRNLRHAILPEHPLSLPTNNSPRIHADVERLIPRSTSSFSDDFDTSNRTTQSSA</sequence>
<name>A0A9P8LED4_9PEZI</name>
<gene>
    <name evidence="2" type="ORF">GP486_002754</name>
</gene>
<organism evidence="2 3">
    <name type="scientific">Trichoglossum hirsutum</name>
    <dbReference type="NCBI Taxonomy" id="265104"/>
    <lineage>
        <taxon>Eukaryota</taxon>
        <taxon>Fungi</taxon>
        <taxon>Dikarya</taxon>
        <taxon>Ascomycota</taxon>
        <taxon>Pezizomycotina</taxon>
        <taxon>Geoglossomycetes</taxon>
        <taxon>Geoglossales</taxon>
        <taxon>Geoglossaceae</taxon>
        <taxon>Trichoglossum</taxon>
    </lineage>
</organism>
<comment type="caution">
    <text evidence="2">The sequence shown here is derived from an EMBL/GenBank/DDBJ whole genome shotgun (WGS) entry which is preliminary data.</text>
</comment>
<dbReference type="EMBL" id="JAGHQM010000326">
    <property type="protein sequence ID" value="KAH0562557.1"/>
    <property type="molecule type" value="Genomic_DNA"/>
</dbReference>
<feature type="compositionally biased region" description="Polar residues" evidence="1">
    <location>
        <begin position="36"/>
        <end position="49"/>
    </location>
</feature>
<feature type="region of interest" description="Disordered" evidence="1">
    <location>
        <begin position="69"/>
        <end position="105"/>
    </location>
</feature>
<dbReference type="AlphaFoldDB" id="A0A9P8LED4"/>
<evidence type="ECO:0000313" key="3">
    <source>
        <dbReference type="Proteomes" id="UP000750711"/>
    </source>
</evidence>
<feature type="compositionally biased region" description="Basic and acidic residues" evidence="1">
    <location>
        <begin position="10"/>
        <end position="24"/>
    </location>
</feature>
<feature type="region of interest" description="Disordered" evidence="1">
    <location>
        <begin position="335"/>
        <end position="360"/>
    </location>
</feature>
<feature type="region of interest" description="Disordered" evidence="1">
    <location>
        <begin position="415"/>
        <end position="439"/>
    </location>
</feature>
<accession>A0A9P8LED4</accession>
<keyword evidence="3" id="KW-1185">Reference proteome</keyword>
<reference evidence="2" key="1">
    <citation type="submission" date="2021-03" db="EMBL/GenBank/DDBJ databases">
        <title>Comparative genomics and phylogenomic investigation of the class Geoglossomycetes provide insights into ecological specialization and systematics.</title>
        <authorList>
            <person name="Melie T."/>
            <person name="Pirro S."/>
            <person name="Miller A.N."/>
            <person name="Quandt A."/>
        </authorList>
    </citation>
    <scope>NUCLEOTIDE SEQUENCE</scope>
    <source>
        <strain evidence="2">CAQ_001_2017</strain>
    </source>
</reference>
<dbReference type="Proteomes" id="UP000750711">
    <property type="component" value="Unassembled WGS sequence"/>
</dbReference>